<proteinExistence type="predicted"/>
<comment type="caution">
    <text evidence="1">The sequence shown here is derived from an EMBL/GenBank/DDBJ whole genome shotgun (WGS) entry which is preliminary data.</text>
</comment>
<reference evidence="1" key="1">
    <citation type="submission" date="2020-08" db="EMBL/GenBank/DDBJ databases">
        <title>Multicomponent nature underlies the extraordinary mechanical properties of spider dragline silk.</title>
        <authorList>
            <person name="Kono N."/>
            <person name="Nakamura H."/>
            <person name="Mori M."/>
            <person name="Yoshida Y."/>
            <person name="Ohtoshi R."/>
            <person name="Malay A.D."/>
            <person name="Moran D.A.P."/>
            <person name="Tomita M."/>
            <person name="Numata K."/>
            <person name="Arakawa K."/>
        </authorList>
    </citation>
    <scope>NUCLEOTIDE SEQUENCE</scope>
</reference>
<dbReference type="Proteomes" id="UP000887013">
    <property type="component" value="Unassembled WGS sequence"/>
</dbReference>
<dbReference type="AlphaFoldDB" id="A0A8X6QUN6"/>
<protein>
    <submittedName>
        <fullName evidence="1">Uncharacterized protein</fullName>
    </submittedName>
</protein>
<dbReference type="EMBL" id="BMAW01033969">
    <property type="protein sequence ID" value="GFU32735.1"/>
    <property type="molecule type" value="Genomic_DNA"/>
</dbReference>
<evidence type="ECO:0000313" key="1">
    <source>
        <dbReference type="EMBL" id="GFU32735.1"/>
    </source>
</evidence>
<sequence length="99" mass="10975">MLSLGRNNGFSLASKMKCASSTERDGFLVAIIFCPPSQTTVAEQPVMDEMTKQMTVTGAAKEEADPFLQDGPGCHFHPWLCLKFEKGRKVRFAECQTED</sequence>
<gene>
    <name evidence="1" type="ORF">NPIL_182631</name>
</gene>
<evidence type="ECO:0000313" key="2">
    <source>
        <dbReference type="Proteomes" id="UP000887013"/>
    </source>
</evidence>
<accession>A0A8X6QUN6</accession>
<name>A0A8X6QUN6_NEPPI</name>
<organism evidence="1 2">
    <name type="scientific">Nephila pilipes</name>
    <name type="common">Giant wood spider</name>
    <name type="synonym">Nephila maculata</name>
    <dbReference type="NCBI Taxonomy" id="299642"/>
    <lineage>
        <taxon>Eukaryota</taxon>
        <taxon>Metazoa</taxon>
        <taxon>Ecdysozoa</taxon>
        <taxon>Arthropoda</taxon>
        <taxon>Chelicerata</taxon>
        <taxon>Arachnida</taxon>
        <taxon>Araneae</taxon>
        <taxon>Araneomorphae</taxon>
        <taxon>Entelegynae</taxon>
        <taxon>Araneoidea</taxon>
        <taxon>Nephilidae</taxon>
        <taxon>Nephila</taxon>
    </lineage>
</organism>
<keyword evidence="2" id="KW-1185">Reference proteome</keyword>